<dbReference type="RefSeq" id="WP_369668235.1">
    <property type="nucleotide sequence ID" value="NZ_JBDKXB010000030.1"/>
</dbReference>
<dbReference type="Pfam" id="PF05233">
    <property type="entry name" value="PHB_acc"/>
    <property type="match status" value="1"/>
</dbReference>
<organism evidence="4 5">
    <name type="scientific">Thioalkalicoccus limnaeus</name>
    <dbReference type="NCBI Taxonomy" id="120681"/>
    <lineage>
        <taxon>Bacteria</taxon>
        <taxon>Pseudomonadati</taxon>
        <taxon>Pseudomonadota</taxon>
        <taxon>Gammaproteobacteria</taxon>
        <taxon>Chromatiales</taxon>
        <taxon>Chromatiaceae</taxon>
        <taxon>Thioalkalicoccus</taxon>
    </lineage>
</organism>
<comment type="caution">
    <text evidence="4">The sequence shown here is derived from an EMBL/GenBank/DDBJ whole genome shotgun (WGS) entry which is preliminary data.</text>
</comment>
<dbReference type="InterPro" id="IPR010134">
    <property type="entry name" value="PHA_reg_PhaR"/>
</dbReference>
<feature type="region of interest" description="Disordered" evidence="1">
    <location>
        <begin position="145"/>
        <end position="173"/>
    </location>
</feature>
<accession>A0ABV4BH37</accession>
<dbReference type="EMBL" id="JBDKXB010000030">
    <property type="protein sequence ID" value="MEY6433848.1"/>
    <property type="molecule type" value="Genomic_DNA"/>
</dbReference>
<dbReference type="Proteomes" id="UP001564408">
    <property type="component" value="Unassembled WGS sequence"/>
</dbReference>
<name>A0ABV4BH37_9GAMM</name>
<evidence type="ECO:0000259" key="2">
    <source>
        <dbReference type="Pfam" id="PF05233"/>
    </source>
</evidence>
<evidence type="ECO:0000313" key="5">
    <source>
        <dbReference type="Proteomes" id="UP001564408"/>
    </source>
</evidence>
<feature type="domain" description="PHA accumulation regulator DNA-binding N-terminal" evidence="3">
    <location>
        <begin position="6"/>
        <end position="65"/>
    </location>
</feature>
<evidence type="ECO:0000256" key="1">
    <source>
        <dbReference type="SAM" id="MobiDB-lite"/>
    </source>
</evidence>
<sequence>MSKLRIIKKYPNRRLYDTEVSRYITLIDVRALVMQRVAFQVIDTGNDADITRAILLQIMLEEESGGEPLFSASMLAQIIRFYGGTLQGLFARYLEESLDIFAQQQHQLHQAWGDTPFDAMSRLAQRNMQLWAEVQEEFLRAAGFDAAAQRRDDQAPQPGRRDADPEPKGLDKR</sequence>
<keyword evidence="5" id="KW-1185">Reference proteome</keyword>
<feature type="domain" description="PHB accumulation regulatory" evidence="2">
    <location>
        <begin position="70"/>
        <end position="109"/>
    </location>
</feature>
<dbReference type="NCBIfam" id="TIGR01848">
    <property type="entry name" value="PHA_reg_PhaR"/>
    <property type="match status" value="1"/>
</dbReference>
<evidence type="ECO:0000313" key="4">
    <source>
        <dbReference type="EMBL" id="MEY6433848.1"/>
    </source>
</evidence>
<proteinExistence type="predicted"/>
<gene>
    <name evidence="4" type="primary">phaR</name>
    <name evidence="4" type="ORF">ABC977_15700</name>
</gene>
<feature type="compositionally biased region" description="Basic and acidic residues" evidence="1">
    <location>
        <begin position="148"/>
        <end position="173"/>
    </location>
</feature>
<dbReference type="InterPro" id="IPR007897">
    <property type="entry name" value="PHB_accumulat"/>
</dbReference>
<dbReference type="InterPro" id="IPR012909">
    <property type="entry name" value="PHA_DNA-bd_N"/>
</dbReference>
<dbReference type="Pfam" id="PF07879">
    <property type="entry name" value="PHB_acc_N"/>
    <property type="match status" value="1"/>
</dbReference>
<protein>
    <submittedName>
        <fullName evidence="4">Polyhydroxyalkanoate synthesis repressor PhaR</fullName>
    </submittedName>
</protein>
<reference evidence="4 5" key="1">
    <citation type="submission" date="2024-05" db="EMBL/GenBank/DDBJ databases">
        <title>Genome Sequence and Characterization of the New Strain Purple Sulfur Bacterium of Genus Thioalkalicoccus.</title>
        <authorList>
            <person name="Bryantseva I.A."/>
            <person name="Kyndt J.A."/>
            <person name="Imhoff J.F."/>
        </authorList>
    </citation>
    <scope>NUCLEOTIDE SEQUENCE [LARGE SCALE GENOMIC DNA]</scope>
    <source>
        <strain evidence="4 5">Um2</strain>
    </source>
</reference>
<evidence type="ECO:0000259" key="3">
    <source>
        <dbReference type="Pfam" id="PF07879"/>
    </source>
</evidence>